<comment type="caution">
    <text evidence="1">The sequence shown here is derived from an EMBL/GenBank/DDBJ whole genome shotgun (WGS) entry which is preliminary data.</text>
</comment>
<feature type="non-terminal residue" evidence="1">
    <location>
        <position position="162"/>
    </location>
</feature>
<dbReference type="SUPFAM" id="SSF48452">
    <property type="entry name" value="TPR-like"/>
    <property type="match status" value="1"/>
</dbReference>
<dbReference type="AlphaFoldDB" id="X0V5I9"/>
<protein>
    <recommendedName>
        <fullName evidence="2">MalT-like TPR region domain-containing protein</fullName>
    </recommendedName>
</protein>
<evidence type="ECO:0008006" key="2">
    <source>
        <dbReference type="Google" id="ProtNLM"/>
    </source>
</evidence>
<dbReference type="EMBL" id="BARS01024993">
    <property type="protein sequence ID" value="GAG13360.1"/>
    <property type="molecule type" value="Genomic_DNA"/>
</dbReference>
<evidence type="ECO:0000313" key="1">
    <source>
        <dbReference type="EMBL" id="GAG13360.1"/>
    </source>
</evidence>
<proteinExistence type="predicted"/>
<accession>X0V5I9</accession>
<name>X0V5I9_9ZZZZ</name>
<dbReference type="Pfam" id="PF13424">
    <property type="entry name" value="TPR_12"/>
    <property type="match status" value="1"/>
</dbReference>
<organism evidence="1">
    <name type="scientific">marine sediment metagenome</name>
    <dbReference type="NCBI Taxonomy" id="412755"/>
    <lineage>
        <taxon>unclassified sequences</taxon>
        <taxon>metagenomes</taxon>
        <taxon>ecological metagenomes</taxon>
    </lineage>
</organism>
<dbReference type="InterPro" id="IPR011990">
    <property type="entry name" value="TPR-like_helical_dom_sf"/>
</dbReference>
<dbReference type="Gene3D" id="1.25.40.10">
    <property type="entry name" value="Tetratricopeptide repeat domain"/>
    <property type="match status" value="1"/>
</dbReference>
<gene>
    <name evidence="1" type="ORF">S01H1_39577</name>
</gene>
<reference evidence="1" key="1">
    <citation type="journal article" date="2014" name="Front. Microbiol.">
        <title>High frequency of phylogenetically diverse reductive dehalogenase-homologous genes in deep subseafloor sedimentary metagenomes.</title>
        <authorList>
            <person name="Kawai M."/>
            <person name="Futagami T."/>
            <person name="Toyoda A."/>
            <person name="Takaki Y."/>
            <person name="Nishi S."/>
            <person name="Hori S."/>
            <person name="Arai W."/>
            <person name="Tsubouchi T."/>
            <person name="Morono Y."/>
            <person name="Uchiyama I."/>
            <person name="Ito T."/>
            <person name="Fujiyama A."/>
            <person name="Inagaki F."/>
            <person name="Takami H."/>
        </authorList>
    </citation>
    <scope>NUCLEOTIDE SEQUENCE</scope>
    <source>
        <strain evidence="1">Expedition CK06-06</strain>
    </source>
</reference>
<sequence length="162" mass="17302">MMCTSKMAANVPTLLFVLCLAPFATASPATPDEIGALIANSDFTAAESKARELLADVEATHGPDSLDAAHVLDLLVEALWRGGHASGPDTLDLARRAVAIKEEERGPWDAEVAVSLRNLGTVLEYSGDPESAQRVYERAINIVLKTRKTDSVQLAIAYIDLA</sequence>